<dbReference type="InterPro" id="IPR017853">
    <property type="entry name" value="GH"/>
</dbReference>
<dbReference type="SMART" id="SM00642">
    <property type="entry name" value="Aamy"/>
    <property type="match status" value="1"/>
</dbReference>
<evidence type="ECO:0000256" key="5">
    <source>
        <dbReference type="ARBA" id="ARBA00023277"/>
    </source>
</evidence>
<dbReference type="Gene3D" id="3.20.20.80">
    <property type="entry name" value="Glycosidases"/>
    <property type="match status" value="1"/>
</dbReference>
<dbReference type="OrthoDB" id="9805159at2"/>
<dbReference type="AlphaFoldDB" id="A0A5A9XS76"/>
<evidence type="ECO:0000256" key="7">
    <source>
        <dbReference type="PIRSR" id="PIRSR001021-1"/>
    </source>
</evidence>
<name>A0A5A9XS76_9BACT</name>
<evidence type="ECO:0000259" key="10">
    <source>
        <dbReference type="SMART" id="SM00642"/>
    </source>
</evidence>
<accession>A0A5A9XS76</accession>
<dbReference type="InterPro" id="IPR013780">
    <property type="entry name" value="Glyco_hydro_b"/>
</dbReference>
<evidence type="ECO:0000256" key="1">
    <source>
        <dbReference type="ARBA" id="ARBA00001913"/>
    </source>
</evidence>
<dbReference type="Proteomes" id="UP000324298">
    <property type="component" value="Unassembled WGS sequence"/>
</dbReference>
<protein>
    <submittedName>
        <fullName evidence="11">DUF1939 domain-containing protein</fullName>
    </submittedName>
</protein>
<keyword evidence="12" id="KW-1185">Reference proteome</keyword>
<evidence type="ECO:0000256" key="9">
    <source>
        <dbReference type="RuleBase" id="RU003615"/>
    </source>
</evidence>
<evidence type="ECO:0000256" key="8">
    <source>
        <dbReference type="PIRSR" id="PIRSR001021-2"/>
    </source>
</evidence>
<dbReference type="GO" id="GO:0004556">
    <property type="term" value="F:alpha-amylase activity"/>
    <property type="evidence" value="ECO:0007669"/>
    <property type="project" value="InterPro"/>
</dbReference>
<dbReference type="RefSeq" id="WP_149306003.1">
    <property type="nucleotide sequence ID" value="NZ_SRSD01000001.1"/>
</dbReference>
<evidence type="ECO:0000256" key="4">
    <source>
        <dbReference type="ARBA" id="ARBA00022801"/>
    </source>
</evidence>
<dbReference type="PANTHER" id="PTHR43447">
    <property type="entry name" value="ALPHA-AMYLASE"/>
    <property type="match status" value="1"/>
</dbReference>
<keyword evidence="8" id="KW-0106">Calcium</keyword>
<dbReference type="Pfam" id="PF09154">
    <property type="entry name" value="Alpha-amy_C_pro"/>
    <property type="match status" value="1"/>
</dbReference>
<organism evidence="11 12">
    <name type="scientific">Oryzomonas rubra</name>
    <dbReference type="NCBI Taxonomy" id="2509454"/>
    <lineage>
        <taxon>Bacteria</taxon>
        <taxon>Pseudomonadati</taxon>
        <taxon>Thermodesulfobacteriota</taxon>
        <taxon>Desulfuromonadia</taxon>
        <taxon>Geobacterales</taxon>
        <taxon>Geobacteraceae</taxon>
        <taxon>Oryzomonas</taxon>
    </lineage>
</organism>
<evidence type="ECO:0000313" key="11">
    <source>
        <dbReference type="EMBL" id="KAA0895423.1"/>
    </source>
</evidence>
<dbReference type="GO" id="GO:0005509">
    <property type="term" value="F:calcium ion binding"/>
    <property type="evidence" value="ECO:0007669"/>
    <property type="project" value="InterPro"/>
</dbReference>
<dbReference type="PRINTS" id="PR00110">
    <property type="entry name" value="ALPHAAMYLASE"/>
</dbReference>
<feature type="domain" description="Glycosyl hydrolase family 13 catalytic" evidence="10">
    <location>
        <begin position="2"/>
        <end position="366"/>
    </location>
</feature>
<keyword evidence="5" id="KW-0119">Carbohydrate metabolism</keyword>
<feature type="active site" description="Proton donor" evidence="7">
    <location>
        <position position="232"/>
    </location>
</feature>
<dbReference type="InterPro" id="IPR006046">
    <property type="entry name" value="Alpha_amylase"/>
</dbReference>
<keyword evidence="4" id="KW-0378">Hydrolase</keyword>
<proteinExistence type="inferred from homology"/>
<comment type="cofactor">
    <cofactor evidence="1">
        <name>Ca(2+)</name>
        <dbReference type="ChEBI" id="CHEBI:29108"/>
    </cofactor>
</comment>
<keyword evidence="3 8" id="KW-0479">Metal-binding</keyword>
<reference evidence="11 12" key="1">
    <citation type="submission" date="2019-04" db="EMBL/GenBank/DDBJ databases">
        <title>Geobacter ruber sp. nov., ferric-reducing bacteria isolated from paddy soil.</title>
        <authorList>
            <person name="Xu Z."/>
            <person name="Masuda Y."/>
            <person name="Itoh H."/>
            <person name="Senoo K."/>
        </authorList>
    </citation>
    <scope>NUCLEOTIDE SEQUENCE [LARGE SCALE GENOMIC DNA]</scope>
    <source>
        <strain evidence="11 12">Red88</strain>
    </source>
</reference>
<evidence type="ECO:0000256" key="3">
    <source>
        <dbReference type="ARBA" id="ARBA00022723"/>
    </source>
</evidence>
<gene>
    <name evidence="11" type="ORF">ET418_02560</name>
</gene>
<feature type="binding site" evidence="8">
    <location>
        <position position="115"/>
    </location>
    <ligand>
        <name>Ca(2+)</name>
        <dbReference type="ChEBI" id="CHEBI:29108"/>
        <label>1</label>
    </ligand>
</feature>
<dbReference type="SUPFAM" id="SSF51445">
    <property type="entry name" value="(Trans)glycosidases"/>
    <property type="match status" value="1"/>
</dbReference>
<evidence type="ECO:0000256" key="6">
    <source>
        <dbReference type="ARBA" id="ARBA00023295"/>
    </source>
</evidence>
<sequence>MGVLMQAFYWDCPREEAQEYTWWKFLATKLGGLEQAGFTALWLPPAGKAANIGGMSMGYDVYDYYDLGKYPQKALRKVNGVDEVKTWFGSEEELRALIRAAHGCSLKVYADLVLNHNNGADQQEFNPILQNYRWTKFTPQSNRFTRDWTCFNPSPYTENDPAAFGGMPDLCHINPRVSTGILNHAKWMIEEIGFDGFRYDFVKGFGAWIVRAIHDRQYTRGGQPVSLFGVGECWAGDDFIDSWLDSVNNWAVHRVGAFDFPLRYRLKDLCDTYGFSLRTLADGGVLIKDRPHEAVSFVDNHDFSGNDCVVNDKMLAYAYILTHEGYPCVFWKDYFNYGLARPGEPDGIERLVKVHESHAGGGTAIRYVDDLLYVMERTGIASQPGLLFVLNNSGGSLGRRVQSGFGNTTLKPLAWGGKGAIPQPAATTTDSDGWCQVEAPPRGYVVYGV</sequence>
<dbReference type="InterPro" id="IPR013776">
    <property type="entry name" value="A-amylase_thermo"/>
</dbReference>
<dbReference type="Pfam" id="PF00128">
    <property type="entry name" value="Alpha-amylase"/>
    <property type="match status" value="1"/>
</dbReference>
<keyword evidence="6" id="KW-0326">Glycosidase</keyword>
<dbReference type="InterPro" id="IPR015237">
    <property type="entry name" value="Alpha-amylase_C_pro"/>
</dbReference>
<dbReference type="GO" id="GO:0005975">
    <property type="term" value="P:carbohydrate metabolic process"/>
    <property type="evidence" value="ECO:0007669"/>
    <property type="project" value="InterPro"/>
</dbReference>
<dbReference type="InterPro" id="IPR006047">
    <property type="entry name" value="GH13_cat_dom"/>
</dbReference>
<feature type="active site" description="Nucleophile" evidence="7">
    <location>
        <position position="200"/>
    </location>
</feature>
<dbReference type="PIRSF" id="PIRSF001021">
    <property type="entry name" value="Alph-amls_thrmst"/>
    <property type="match status" value="1"/>
</dbReference>
<dbReference type="EMBL" id="SRSD01000001">
    <property type="protein sequence ID" value="KAA0895423.1"/>
    <property type="molecule type" value="Genomic_DNA"/>
</dbReference>
<evidence type="ECO:0000313" key="12">
    <source>
        <dbReference type="Proteomes" id="UP000324298"/>
    </source>
</evidence>
<dbReference type="Gene3D" id="2.60.40.1180">
    <property type="entry name" value="Golgi alpha-mannosidase II"/>
    <property type="match status" value="1"/>
</dbReference>
<comment type="caution">
    <text evidence="11">The sequence shown here is derived from an EMBL/GenBank/DDBJ whole genome shotgun (WGS) entry which is preliminary data.</text>
</comment>
<evidence type="ECO:0000256" key="2">
    <source>
        <dbReference type="ARBA" id="ARBA00008061"/>
    </source>
</evidence>
<comment type="similarity">
    <text evidence="2 9">Belongs to the glycosyl hydrolase 13 family.</text>
</comment>
<feature type="binding site" evidence="8">
    <location>
        <position position="169"/>
    </location>
    <ligand>
        <name>Ca(2+)</name>
        <dbReference type="ChEBI" id="CHEBI:29108"/>
        <label>1</label>
    </ligand>
</feature>